<evidence type="ECO:0000256" key="3">
    <source>
        <dbReference type="ARBA" id="ARBA00006958"/>
    </source>
</evidence>
<sequence>MPQQTQRQAEVQKRIKAVLQVKKKQAQICQRRKQRLQAILGSVDNLGLNSESEGGELAAEDDDLDLVSDQEMSSSLSSDLSADKSDSSIAMNSPVFREVGHTQSDSDVSNLPASFSSVSRMDTSIDGQSDSESELSESDDSGIDADDEFEESDDVSMPPTHHLHHFTFRSIQDLYSHRYLKPRSQLPRCPSQLCHVLDVLRVHHAARFREYLRVSPFTFDKICERIQLDPVFLNRSQNDQIPVQDQLAIVLFRFGHDGNGASMQVVADWAGVGKGTVHLVTRRVMTAILRPSFRQAAVHFPTPEEKEQAKSWVVSLPNLRIIDFSYGHTGSTHDATAWQETYIAQNHDDILEEGEFIWADSAYPIQTWVVAPYKMPEREKPENKVFNNHVSMVRIRSEHAIRYLKGRFQSLKGLRVKIRDETTHRIATYWVVACIILHAFAMFCEAEEREMEGLVDYDAQFLDPFVNEGLSSSSESDENPRGFRSS</sequence>
<gene>
    <name evidence="10" type="ORF">SCLCIDRAFT_30572</name>
</gene>
<dbReference type="GO" id="GO:0046872">
    <property type="term" value="F:metal ion binding"/>
    <property type="evidence" value="ECO:0007669"/>
    <property type="project" value="UniProtKB-KW"/>
</dbReference>
<reference evidence="10 11" key="1">
    <citation type="submission" date="2014-04" db="EMBL/GenBank/DDBJ databases">
        <authorList>
            <consortium name="DOE Joint Genome Institute"/>
            <person name="Kuo A."/>
            <person name="Kohler A."/>
            <person name="Nagy L.G."/>
            <person name="Floudas D."/>
            <person name="Copeland A."/>
            <person name="Barry K.W."/>
            <person name="Cichocki N."/>
            <person name="Veneault-Fourrey C."/>
            <person name="LaButti K."/>
            <person name="Lindquist E.A."/>
            <person name="Lipzen A."/>
            <person name="Lundell T."/>
            <person name="Morin E."/>
            <person name="Murat C."/>
            <person name="Sun H."/>
            <person name="Tunlid A."/>
            <person name="Henrissat B."/>
            <person name="Grigoriev I.V."/>
            <person name="Hibbett D.S."/>
            <person name="Martin F."/>
            <person name="Nordberg H.P."/>
            <person name="Cantor M.N."/>
            <person name="Hua S.X."/>
        </authorList>
    </citation>
    <scope>NUCLEOTIDE SEQUENCE [LARGE SCALE GENOMIC DNA]</scope>
    <source>
        <strain evidence="10 11">Foug A</strain>
    </source>
</reference>
<evidence type="ECO:0000259" key="9">
    <source>
        <dbReference type="Pfam" id="PF13359"/>
    </source>
</evidence>
<keyword evidence="7" id="KW-0539">Nucleus</keyword>
<evidence type="ECO:0000313" key="11">
    <source>
        <dbReference type="Proteomes" id="UP000053989"/>
    </source>
</evidence>
<dbReference type="InterPro" id="IPR027806">
    <property type="entry name" value="HARBI1_dom"/>
</dbReference>
<dbReference type="GO" id="GO:0016787">
    <property type="term" value="F:hydrolase activity"/>
    <property type="evidence" value="ECO:0007669"/>
    <property type="project" value="UniProtKB-KW"/>
</dbReference>
<dbReference type="HOGENOM" id="CLU_561589_0_0_1"/>
<evidence type="ECO:0000256" key="4">
    <source>
        <dbReference type="ARBA" id="ARBA00022722"/>
    </source>
</evidence>
<dbReference type="PANTHER" id="PTHR22930:SF85">
    <property type="entry name" value="GH03217P-RELATED"/>
    <property type="match status" value="1"/>
</dbReference>
<dbReference type="GO" id="GO:0005634">
    <property type="term" value="C:nucleus"/>
    <property type="evidence" value="ECO:0007669"/>
    <property type="project" value="UniProtKB-SubCell"/>
</dbReference>
<comment type="similarity">
    <text evidence="3">Belongs to the HARBI1 family.</text>
</comment>
<dbReference type="GO" id="GO:0004518">
    <property type="term" value="F:nuclease activity"/>
    <property type="evidence" value="ECO:0007669"/>
    <property type="project" value="UniProtKB-KW"/>
</dbReference>
<organism evidence="10 11">
    <name type="scientific">Scleroderma citrinum Foug A</name>
    <dbReference type="NCBI Taxonomy" id="1036808"/>
    <lineage>
        <taxon>Eukaryota</taxon>
        <taxon>Fungi</taxon>
        <taxon>Dikarya</taxon>
        <taxon>Basidiomycota</taxon>
        <taxon>Agaricomycotina</taxon>
        <taxon>Agaricomycetes</taxon>
        <taxon>Agaricomycetidae</taxon>
        <taxon>Boletales</taxon>
        <taxon>Sclerodermatineae</taxon>
        <taxon>Sclerodermataceae</taxon>
        <taxon>Scleroderma</taxon>
    </lineage>
</organism>
<proteinExistence type="inferred from homology"/>
<feature type="compositionally biased region" description="Acidic residues" evidence="8">
    <location>
        <begin position="129"/>
        <end position="154"/>
    </location>
</feature>
<feature type="compositionally biased region" description="Polar residues" evidence="8">
    <location>
        <begin position="119"/>
        <end position="128"/>
    </location>
</feature>
<evidence type="ECO:0000256" key="7">
    <source>
        <dbReference type="ARBA" id="ARBA00023242"/>
    </source>
</evidence>
<protein>
    <recommendedName>
        <fullName evidence="9">DDE Tnp4 domain-containing protein</fullName>
    </recommendedName>
</protein>
<dbReference type="InParanoid" id="A0A0C2ZRF0"/>
<dbReference type="EMBL" id="KN822140">
    <property type="protein sequence ID" value="KIM55147.1"/>
    <property type="molecule type" value="Genomic_DNA"/>
</dbReference>
<feature type="region of interest" description="Disordered" evidence="8">
    <location>
        <begin position="42"/>
        <end position="87"/>
    </location>
</feature>
<evidence type="ECO:0000256" key="5">
    <source>
        <dbReference type="ARBA" id="ARBA00022723"/>
    </source>
</evidence>
<dbReference type="PANTHER" id="PTHR22930">
    <property type="match status" value="1"/>
</dbReference>
<evidence type="ECO:0000256" key="2">
    <source>
        <dbReference type="ARBA" id="ARBA00004123"/>
    </source>
</evidence>
<accession>A0A0C2ZRF0</accession>
<dbReference type="Proteomes" id="UP000053989">
    <property type="component" value="Unassembled WGS sequence"/>
</dbReference>
<reference evidence="11" key="2">
    <citation type="submission" date="2015-01" db="EMBL/GenBank/DDBJ databases">
        <title>Evolutionary Origins and Diversification of the Mycorrhizal Mutualists.</title>
        <authorList>
            <consortium name="DOE Joint Genome Institute"/>
            <consortium name="Mycorrhizal Genomics Consortium"/>
            <person name="Kohler A."/>
            <person name="Kuo A."/>
            <person name="Nagy L.G."/>
            <person name="Floudas D."/>
            <person name="Copeland A."/>
            <person name="Barry K.W."/>
            <person name="Cichocki N."/>
            <person name="Veneault-Fourrey C."/>
            <person name="LaButti K."/>
            <person name="Lindquist E.A."/>
            <person name="Lipzen A."/>
            <person name="Lundell T."/>
            <person name="Morin E."/>
            <person name="Murat C."/>
            <person name="Riley R."/>
            <person name="Ohm R."/>
            <person name="Sun H."/>
            <person name="Tunlid A."/>
            <person name="Henrissat B."/>
            <person name="Grigoriev I.V."/>
            <person name="Hibbett D.S."/>
            <person name="Martin F."/>
        </authorList>
    </citation>
    <scope>NUCLEOTIDE SEQUENCE [LARGE SCALE GENOMIC DNA]</scope>
    <source>
        <strain evidence="11">Foug A</strain>
    </source>
</reference>
<comment type="cofactor">
    <cofactor evidence="1">
        <name>a divalent metal cation</name>
        <dbReference type="ChEBI" id="CHEBI:60240"/>
    </cofactor>
</comment>
<feature type="compositionally biased region" description="Acidic residues" evidence="8">
    <location>
        <begin position="58"/>
        <end position="68"/>
    </location>
</feature>
<keyword evidence="4" id="KW-0540">Nuclease</keyword>
<keyword evidence="6" id="KW-0378">Hydrolase</keyword>
<comment type="subcellular location">
    <subcellularLocation>
        <location evidence="2">Nucleus</location>
    </subcellularLocation>
</comment>
<dbReference type="AlphaFoldDB" id="A0A0C2ZRF0"/>
<dbReference type="InterPro" id="IPR045249">
    <property type="entry name" value="HARBI1-like"/>
</dbReference>
<evidence type="ECO:0000256" key="8">
    <source>
        <dbReference type="SAM" id="MobiDB-lite"/>
    </source>
</evidence>
<feature type="region of interest" description="Disordered" evidence="8">
    <location>
        <begin position="119"/>
        <end position="156"/>
    </location>
</feature>
<keyword evidence="11" id="KW-1185">Reference proteome</keyword>
<dbReference type="Pfam" id="PF13359">
    <property type="entry name" value="DDE_Tnp_4"/>
    <property type="match status" value="1"/>
</dbReference>
<name>A0A0C2ZRF0_9AGAM</name>
<feature type="domain" description="DDE Tnp4" evidence="9">
    <location>
        <begin position="303"/>
        <end position="438"/>
    </location>
</feature>
<dbReference type="OrthoDB" id="3228141at2759"/>
<evidence type="ECO:0000256" key="1">
    <source>
        <dbReference type="ARBA" id="ARBA00001968"/>
    </source>
</evidence>
<feature type="compositionally biased region" description="Low complexity" evidence="8">
    <location>
        <begin position="69"/>
        <end position="80"/>
    </location>
</feature>
<evidence type="ECO:0000313" key="10">
    <source>
        <dbReference type="EMBL" id="KIM55147.1"/>
    </source>
</evidence>
<evidence type="ECO:0000256" key="6">
    <source>
        <dbReference type="ARBA" id="ARBA00022801"/>
    </source>
</evidence>
<keyword evidence="5" id="KW-0479">Metal-binding</keyword>